<accession>A0A450S1Z8</accession>
<gene>
    <name evidence="4" type="ORF">BECKDK2373C_GA0170839_101218</name>
</gene>
<evidence type="ECO:0000256" key="1">
    <source>
        <dbReference type="SAM" id="MobiDB-lite"/>
    </source>
</evidence>
<dbReference type="InterPro" id="IPR014555">
    <property type="entry name" value="RecF-like"/>
</dbReference>
<dbReference type="GO" id="GO:0006302">
    <property type="term" value="P:double-strand break repair"/>
    <property type="evidence" value="ECO:0007669"/>
    <property type="project" value="InterPro"/>
</dbReference>
<dbReference type="PANTHER" id="PTHR40396">
    <property type="entry name" value="ATPASE-LIKE PROTEIN"/>
    <property type="match status" value="1"/>
</dbReference>
<dbReference type="Gene3D" id="3.40.50.300">
    <property type="entry name" value="P-loop containing nucleotide triphosphate hydrolases"/>
    <property type="match status" value="2"/>
</dbReference>
<evidence type="ECO:0000259" key="3">
    <source>
        <dbReference type="Pfam" id="PF13476"/>
    </source>
</evidence>
<dbReference type="Pfam" id="PF13304">
    <property type="entry name" value="AAA_21"/>
    <property type="match status" value="1"/>
</dbReference>
<feature type="domain" description="Rad50/SbcC-type AAA" evidence="3">
    <location>
        <begin position="9"/>
        <end position="100"/>
    </location>
</feature>
<name>A0A450S1Z8_9GAMM</name>
<organism evidence="4">
    <name type="scientific">Candidatus Kentrum sp. DK</name>
    <dbReference type="NCBI Taxonomy" id="2126562"/>
    <lineage>
        <taxon>Bacteria</taxon>
        <taxon>Pseudomonadati</taxon>
        <taxon>Pseudomonadota</taxon>
        <taxon>Gammaproteobacteria</taxon>
        <taxon>Candidatus Kentrum</taxon>
    </lineage>
</organism>
<evidence type="ECO:0000259" key="2">
    <source>
        <dbReference type="Pfam" id="PF13304"/>
    </source>
</evidence>
<evidence type="ECO:0000313" key="4">
    <source>
        <dbReference type="EMBL" id="VFJ45680.1"/>
    </source>
</evidence>
<dbReference type="InterPro" id="IPR038729">
    <property type="entry name" value="Rad50/SbcC_AAA"/>
</dbReference>
<dbReference type="AlphaFoldDB" id="A0A450S1Z8"/>
<dbReference type="SUPFAM" id="SSF52540">
    <property type="entry name" value="P-loop containing nucleoside triphosphate hydrolases"/>
    <property type="match status" value="1"/>
</dbReference>
<feature type="region of interest" description="Disordered" evidence="1">
    <location>
        <begin position="381"/>
        <end position="402"/>
    </location>
</feature>
<dbReference type="PIRSF" id="PIRSF029347">
    <property type="entry name" value="RecF"/>
    <property type="match status" value="1"/>
</dbReference>
<reference evidence="4" key="1">
    <citation type="submission" date="2019-02" db="EMBL/GenBank/DDBJ databases">
        <authorList>
            <person name="Gruber-Vodicka R. H."/>
            <person name="Seah K. B. B."/>
        </authorList>
    </citation>
    <scope>NUCLEOTIDE SEQUENCE</scope>
    <source>
        <strain evidence="4">BECK_DK161</strain>
    </source>
</reference>
<dbReference type="InterPro" id="IPR027417">
    <property type="entry name" value="P-loop_NTPase"/>
</dbReference>
<dbReference type="InterPro" id="IPR003959">
    <property type="entry name" value="ATPase_AAA_core"/>
</dbReference>
<dbReference type="CDD" id="cd00267">
    <property type="entry name" value="ABC_ATPase"/>
    <property type="match status" value="1"/>
</dbReference>
<dbReference type="Pfam" id="PF13476">
    <property type="entry name" value="AAA_23"/>
    <property type="match status" value="1"/>
</dbReference>
<dbReference type="GO" id="GO:0016887">
    <property type="term" value="F:ATP hydrolysis activity"/>
    <property type="evidence" value="ECO:0007669"/>
    <property type="project" value="InterPro"/>
</dbReference>
<feature type="domain" description="ATPase AAA-type core" evidence="2">
    <location>
        <begin position="261"/>
        <end position="331"/>
    </location>
</feature>
<dbReference type="GO" id="GO:0005524">
    <property type="term" value="F:ATP binding"/>
    <property type="evidence" value="ECO:0007669"/>
    <property type="project" value="InterPro"/>
</dbReference>
<proteinExistence type="predicted"/>
<dbReference type="EMBL" id="CAADEY010000012">
    <property type="protein sequence ID" value="VFJ45680.1"/>
    <property type="molecule type" value="Genomic_DNA"/>
</dbReference>
<dbReference type="PANTHER" id="PTHR40396:SF1">
    <property type="entry name" value="ATPASE AAA-TYPE CORE DOMAIN-CONTAINING PROTEIN"/>
    <property type="match status" value="1"/>
</dbReference>
<sequence>MPASTFLTRVVLRNYKSITSCDVRLGPLTYLVGPNGSGKSTFLDALRFVRDALIGTLDNALNERGGFSSVRSLFCFSNDFGIRFEFRTRDGQSAHYAFQIGISPEGRHEVQREECSISGGVFTSFFHVEKGKGVKSSEPILPLIMTDRLMLQAVSGLPKFRPLFDALMAMSFYHLDPKRIREYQKPQDGRVLKSAGENIVSVIDYLGRNTPESMGIIREYLQKVVPAITTVTPWRAGTMETLAFGESHHIAADGTPYQLLAENMSDGTLRALGILTALFQGSREYSPTLIGIEEPESALHPAAAGALREALQRASERTQIIVTSHSPDLLDDMALPPESLLTVTLDGGSARFAPSDEGSKKAMREHLFSAGELLRLNQLEPDSALIGEQKDRRPDLFGKAGP</sequence>
<protein>
    <submittedName>
        <fullName evidence="4">Predicted ATPase</fullName>
    </submittedName>
</protein>